<organism evidence="3 4">
    <name type="scientific">Phytophthora infestans</name>
    <name type="common">Potato late blight agent</name>
    <name type="synonym">Botrytis infestans</name>
    <dbReference type="NCBI Taxonomy" id="4787"/>
    <lineage>
        <taxon>Eukaryota</taxon>
        <taxon>Sar</taxon>
        <taxon>Stramenopiles</taxon>
        <taxon>Oomycota</taxon>
        <taxon>Peronosporomycetes</taxon>
        <taxon>Peronosporales</taxon>
        <taxon>Peronosporaceae</taxon>
        <taxon>Phytophthora</taxon>
    </lineage>
</organism>
<keyword evidence="2" id="KW-0812">Transmembrane</keyword>
<sequence>MGDSSNSPPYPGYGRVDRTLRDSAELDRIRIRDKKRKEWDDTLAALKKLPPSPIHDRGSNDRAAYHTETLMRIKLQKQAARLVAEGKTMVTRSTAATLLAEDPTKASDDSAPRSRKKSNSRNYNAALHEALEAIDQVDSEPSVSCSDSDYEDDKTKGESGESDAAEGGSEGLLAENDGDRGDGAASGTTQVESEGDGGDVLDANDDSSDDSSDTKDKPNSSPNVHQTFTKKKQDAGDSFFQPGNKMFNTWEEFHAAFDAHQVQSFQQFSKLTSTSVKVRNKQILRAAKKTMAAGKRKRKDVRLVPKQWETYSETLVCTHGQPYEPRGKGSRKHNLVCDTKCTASVNARVTSSISGTWYVRVTTSGNHNHNLNKRIWENYAENRIVKDPRLTNDVKVLRKAGANAQGILKYLRERTGTYHHLFGMFSVNDIFLFFFGVIT</sequence>
<feature type="region of interest" description="Disordered" evidence="1">
    <location>
        <begin position="1"/>
        <end position="24"/>
    </location>
</feature>
<feature type="compositionally biased region" description="Basic and acidic residues" evidence="1">
    <location>
        <begin position="102"/>
        <end position="112"/>
    </location>
</feature>
<feature type="compositionally biased region" description="Basic and acidic residues" evidence="1">
    <location>
        <begin position="15"/>
        <end position="24"/>
    </location>
</feature>
<dbReference type="AlphaFoldDB" id="A0A8S9TJY9"/>
<reference evidence="3" key="1">
    <citation type="submission" date="2020-03" db="EMBL/GenBank/DDBJ databases">
        <title>Hybrid Assembly of Korean Phytophthora infestans isolates.</title>
        <authorList>
            <person name="Prokchorchik M."/>
            <person name="Lee Y."/>
            <person name="Seo J."/>
            <person name="Cho J.-H."/>
            <person name="Park Y.-E."/>
            <person name="Jang D.-C."/>
            <person name="Im J.-S."/>
            <person name="Choi J.-G."/>
            <person name="Park H.-J."/>
            <person name="Lee G.-B."/>
            <person name="Lee Y.-G."/>
            <person name="Hong S.-Y."/>
            <person name="Cho K."/>
            <person name="Sohn K.H."/>
        </authorList>
    </citation>
    <scope>NUCLEOTIDE SEQUENCE</scope>
    <source>
        <strain evidence="3">KR_2_A2</strain>
    </source>
</reference>
<dbReference type="PANTHER" id="PTHR31569">
    <property type="entry name" value="SWIM-TYPE DOMAIN-CONTAINING PROTEIN"/>
    <property type="match status" value="1"/>
</dbReference>
<evidence type="ECO:0000256" key="2">
    <source>
        <dbReference type="SAM" id="Phobius"/>
    </source>
</evidence>
<protein>
    <submittedName>
        <fullName evidence="3">Uncharacterized protein</fullName>
    </submittedName>
</protein>
<dbReference type="EMBL" id="JAACNO010002976">
    <property type="protein sequence ID" value="KAF4129266.1"/>
    <property type="molecule type" value="Genomic_DNA"/>
</dbReference>
<name>A0A8S9TJY9_PHYIN</name>
<feature type="transmembrane region" description="Helical" evidence="2">
    <location>
        <begin position="418"/>
        <end position="438"/>
    </location>
</feature>
<feature type="compositionally biased region" description="Acidic residues" evidence="1">
    <location>
        <begin position="193"/>
        <end position="211"/>
    </location>
</feature>
<evidence type="ECO:0000256" key="1">
    <source>
        <dbReference type="SAM" id="MobiDB-lite"/>
    </source>
</evidence>
<keyword evidence="2" id="KW-1133">Transmembrane helix</keyword>
<evidence type="ECO:0000313" key="4">
    <source>
        <dbReference type="Proteomes" id="UP000704712"/>
    </source>
</evidence>
<dbReference type="PANTHER" id="PTHR31569:SF4">
    <property type="entry name" value="SWIM-TYPE DOMAIN-CONTAINING PROTEIN"/>
    <property type="match status" value="1"/>
</dbReference>
<proteinExistence type="predicted"/>
<keyword evidence="2" id="KW-0472">Membrane</keyword>
<evidence type="ECO:0000313" key="3">
    <source>
        <dbReference type="EMBL" id="KAF4129266.1"/>
    </source>
</evidence>
<dbReference type="InterPro" id="IPR052579">
    <property type="entry name" value="Zinc_finger_SWIM"/>
</dbReference>
<gene>
    <name evidence="3" type="ORF">GN958_ATG21530</name>
</gene>
<dbReference type="Proteomes" id="UP000704712">
    <property type="component" value="Unassembled WGS sequence"/>
</dbReference>
<accession>A0A8S9TJY9</accession>
<feature type="region of interest" description="Disordered" evidence="1">
    <location>
        <begin position="89"/>
        <end position="239"/>
    </location>
</feature>
<comment type="caution">
    <text evidence="3">The sequence shown here is derived from an EMBL/GenBank/DDBJ whole genome shotgun (WGS) entry which is preliminary data.</text>
</comment>